<feature type="transmembrane region" description="Helical" evidence="1">
    <location>
        <begin position="42"/>
        <end position="63"/>
    </location>
</feature>
<sequence length="206" mass="24416">MTQINSNIYFIGLFLLILLLTGNFVAETFGCTIQKLFHKNQYVKHIAILFLIYFTVNLDIFNFENNNPNKVLSTFIIWILFILFTKSTLIFTIINFILITIIYIVYYEKYKLIKNNKINSKTNANILMNSNNYTKIEDNNKKLYINYENELKNLNNYINWLSIILTIFLIIGFYNYLMQQKSIYKKKFNIITFIIGKSSCSSFKNA</sequence>
<evidence type="ECO:0000313" key="3">
    <source>
        <dbReference type="EMBL" id="UZT29091.1"/>
    </source>
</evidence>
<proteinExistence type="predicted"/>
<name>A0A9E8G6A8_9VIRU</name>
<keyword evidence="1" id="KW-0812">Transmembrane</keyword>
<feature type="transmembrane region" description="Helical" evidence="1">
    <location>
        <begin position="157"/>
        <end position="177"/>
    </location>
</feature>
<protein>
    <submittedName>
        <fullName evidence="2">Uncharacterized protein</fullName>
    </submittedName>
</protein>
<accession>A0A9E8G6A8</accession>
<dbReference type="EMBL" id="OP765507">
    <property type="protein sequence ID" value="UZT28947.1"/>
    <property type="molecule type" value="Genomic_DNA"/>
</dbReference>
<organism evidence="2">
    <name type="scientific">Nucleocytoviricota sp</name>
    <dbReference type="NCBI Taxonomy" id="2809609"/>
    <lineage>
        <taxon>Viruses</taxon>
        <taxon>Varidnaviria</taxon>
        <taxon>Bamfordvirae</taxon>
        <taxon>Nucleocytoviricota</taxon>
    </lineage>
</organism>
<keyword evidence="1" id="KW-0472">Membrane</keyword>
<feature type="transmembrane region" description="Helical" evidence="1">
    <location>
        <begin position="75"/>
        <end position="106"/>
    </location>
</feature>
<evidence type="ECO:0000313" key="2">
    <source>
        <dbReference type="EMBL" id="UZT28947.1"/>
    </source>
</evidence>
<keyword evidence="1" id="KW-1133">Transmembrane helix</keyword>
<evidence type="ECO:0000256" key="1">
    <source>
        <dbReference type="SAM" id="Phobius"/>
    </source>
</evidence>
<dbReference type="EMBL" id="OP765584">
    <property type="protein sequence ID" value="UZT29091.1"/>
    <property type="molecule type" value="Genomic_DNA"/>
</dbReference>
<reference evidence="2" key="1">
    <citation type="submission" date="2022-10" db="EMBL/GenBank/DDBJ databases">
        <title>Genomics discovery of giant fungal viruses from subsurface oceanic crustal fluids.</title>
        <authorList>
            <person name="Bhattacharjee A.S."/>
            <person name="Schulz F."/>
            <person name="Woyke T."/>
            <person name="Orcutt B.N."/>
            <person name="Matinez Martinez J."/>
        </authorList>
    </citation>
    <scope>NUCLEOTIDE SEQUENCE</scope>
    <source>
        <strain evidence="2">VSAG1.JdFR</strain>
        <strain evidence="3">VSAG8.JdFR</strain>
    </source>
</reference>